<protein>
    <submittedName>
        <fullName evidence="2">Uncharacterized protein</fullName>
    </submittedName>
</protein>
<dbReference type="Proteomes" id="UP001201163">
    <property type="component" value="Unassembled WGS sequence"/>
</dbReference>
<organism evidence="2 3">
    <name type="scientific">Lactarius akahatsu</name>
    <dbReference type="NCBI Taxonomy" id="416441"/>
    <lineage>
        <taxon>Eukaryota</taxon>
        <taxon>Fungi</taxon>
        <taxon>Dikarya</taxon>
        <taxon>Basidiomycota</taxon>
        <taxon>Agaricomycotina</taxon>
        <taxon>Agaricomycetes</taxon>
        <taxon>Russulales</taxon>
        <taxon>Russulaceae</taxon>
        <taxon>Lactarius</taxon>
    </lineage>
</organism>
<accession>A0AAD4LR43</accession>
<keyword evidence="3" id="KW-1185">Reference proteome</keyword>
<dbReference type="AlphaFoldDB" id="A0AAD4LR43"/>
<comment type="caution">
    <text evidence="2">The sequence shown here is derived from an EMBL/GenBank/DDBJ whole genome shotgun (WGS) entry which is preliminary data.</text>
</comment>
<gene>
    <name evidence="2" type="ORF">EDB92DRAFT_1824470</name>
</gene>
<evidence type="ECO:0000313" key="3">
    <source>
        <dbReference type="Proteomes" id="UP001201163"/>
    </source>
</evidence>
<reference evidence="2" key="1">
    <citation type="submission" date="2022-01" db="EMBL/GenBank/DDBJ databases">
        <title>Comparative genomics reveals a dynamic genome evolution in the ectomycorrhizal milk-cap (Lactarius) mushrooms.</title>
        <authorList>
            <consortium name="DOE Joint Genome Institute"/>
            <person name="Lebreton A."/>
            <person name="Tang N."/>
            <person name="Kuo A."/>
            <person name="LaButti K."/>
            <person name="Drula E."/>
            <person name="Barry K."/>
            <person name="Clum A."/>
            <person name="Lipzen A."/>
            <person name="Mousain D."/>
            <person name="Ng V."/>
            <person name="Wang R."/>
            <person name="Wang X."/>
            <person name="Dai Y."/>
            <person name="Henrissat B."/>
            <person name="Grigoriev I.V."/>
            <person name="Guerin-Laguette A."/>
            <person name="Yu F."/>
            <person name="Martin F.M."/>
        </authorList>
    </citation>
    <scope>NUCLEOTIDE SEQUENCE</scope>
    <source>
        <strain evidence="2">QP</strain>
    </source>
</reference>
<sequence length="144" mass="15319">MSEAREQLAAELALSTDVFSVRPFAKPKAGLTEDDRVGTTSRAAEATTLSETGSPTSSAVRPAEPTQVTVNDVSTDRELRRARQGVCSCKNGISGRSYHEPYNDKQPVTRSPLVPGTMWKSVGRSQALVTQTQCPPLVASACGP</sequence>
<evidence type="ECO:0000313" key="2">
    <source>
        <dbReference type="EMBL" id="KAH9001058.1"/>
    </source>
</evidence>
<proteinExistence type="predicted"/>
<name>A0AAD4LR43_9AGAM</name>
<dbReference type="EMBL" id="JAKELL010000001">
    <property type="protein sequence ID" value="KAH9001058.1"/>
    <property type="molecule type" value="Genomic_DNA"/>
</dbReference>
<feature type="region of interest" description="Disordered" evidence="1">
    <location>
        <begin position="23"/>
        <end position="77"/>
    </location>
</feature>
<evidence type="ECO:0000256" key="1">
    <source>
        <dbReference type="SAM" id="MobiDB-lite"/>
    </source>
</evidence>
<feature type="compositionally biased region" description="Polar residues" evidence="1">
    <location>
        <begin position="38"/>
        <end position="59"/>
    </location>
</feature>